<dbReference type="PANTHER" id="PTHR23416">
    <property type="entry name" value="SIALIC ACID SYNTHASE-RELATED"/>
    <property type="match status" value="1"/>
</dbReference>
<dbReference type="InterPro" id="IPR011004">
    <property type="entry name" value="Trimer_LpxA-like_sf"/>
</dbReference>
<evidence type="ECO:0000256" key="2">
    <source>
        <dbReference type="ARBA" id="ARBA00022737"/>
    </source>
</evidence>
<keyword evidence="2" id="KW-0677">Repeat</keyword>
<dbReference type="EMBL" id="JAVDWR010000001">
    <property type="protein sequence ID" value="MDR7119377.1"/>
    <property type="molecule type" value="Genomic_DNA"/>
</dbReference>
<dbReference type="PROSITE" id="PS00101">
    <property type="entry name" value="HEXAPEP_TRANSFERASES"/>
    <property type="match status" value="1"/>
</dbReference>
<evidence type="ECO:0000313" key="4">
    <source>
        <dbReference type="EMBL" id="MDR7119377.1"/>
    </source>
</evidence>
<dbReference type="RefSeq" id="WP_310273850.1">
    <property type="nucleotide sequence ID" value="NZ_JAVDWR010000001.1"/>
</dbReference>
<accession>A0ABU1VUI5</accession>
<proteinExistence type="predicted"/>
<dbReference type="GO" id="GO:0008925">
    <property type="term" value="F:maltose O-acetyltransferase activity"/>
    <property type="evidence" value="ECO:0007669"/>
    <property type="project" value="UniProtKB-EC"/>
</dbReference>
<dbReference type="InterPro" id="IPR018357">
    <property type="entry name" value="Hexapep_transf_CS"/>
</dbReference>
<keyword evidence="5" id="KW-1185">Reference proteome</keyword>
<protein>
    <submittedName>
        <fullName evidence="4">Maltose O-acetyltransferase</fullName>
        <ecNumber evidence="4">2.3.1.79</ecNumber>
    </submittedName>
</protein>
<evidence type="ECO:0000256" key="3">
    <source>
        <dbReference type="ARBA" id="ARBA00023315"/>
    </source>
</evidence>
<reference evidence="4 5" key="1">
    <citation type="submission" date="2023-07" db="EMBL/GenBank/DDBJ databases">
        <title>Sorghum-associated microbial communities from plants grown in Nebraska, USA.</title>
        <authorList>
            <person name="Schachtman D."/>
        </authorList>
    </citation>
    <scope>NUCLEOTIDE SEQUENCE [LARGE SCALE GENOMIC DNA]</scope>
    <source>
        <strain evidence="4 5">4138</strain>
    </source>
</reference>
<organism evidence="4 5">
    <name type="scientific">Rheinheimera soli</name>
    <dbReference type="NCBI Taxonomy" id="443616"/>
    <lineage>
        <taxon>Bacteria</taxon>
        <taxon>Pseudomonadati</taxon>
        <taxon>Pseudomonadota</taxon>
        <taxon>Gammaproteobacteria</taxon>
        <taxon>Chromatiales</taxon>
        <taxon>Chromatiaceae</taxon>
        <taxon>Rheinheimera</taxon>
    </lineage>
</organism>
<comment type="caution">
    <text evidence="4">The sequence shown here is derived from an EMBL/GenBank/DDBJ whole genome shotgun (WGS) entry which is preliminary data.</text>
</comment>
<sequence>MIGPDLYIGNGKNIKMGSGCRINENVYLEKVTLGNDVLIAPHVSILSRMHAFDRTDVPISQQGYSEELEVIISDDVWIGRNAVVLPGVTIGRGAIVGAGAVVTRSVPDFAIVAGVPAKIIRFRDPAGATYVE</sequence>
<keyword evidence="1 4" id="KW-0808">Transferase</keyword>
<dbReference type="EC" id="2.3.1.79" evidence="4"/>
<dbReference type="InterPro" id="IPR051159">
    <property type="entry name" value="Hexapeptide_acetyltransf"/>
</dbReference>
<dbReference type="InterPro" id="IPR001451">
    <property type="entry name" value="Hexapep"/>
</dbReference>
<dbReference type="SUPFAM" id="SSF51161">
    <property type="entry name" value="Trimeric LpxA-like enzymes"/>
    <property type="match status" value="1"/>
</dbReference>
<dbReference type="Proteomes" id="UP001257909">
    <property type="component" value="Unassembled WGS sequence"/>
</dbReference>
<gene>
    <name evidence="4" type="ORF">J2W69_000292</name>
</gene>
<dbReference type="Pfam" id="PF00132">
    <property type="entry name" value="Hexapep"/>
    <property type="match status" value="1"/>
</dbReference>
<evidence type="ECO:0000256" key="1">
    <source>
        <dbReference type="ARBA" id="ARBA00022679"/>
    </source>
</evidence>
<dbReference type="CDD" id="cd04647">
    <property type="entry name" value="LbH_MAT_like"/>
    <property type="match status" value="1"/>
</dbReference>
<evidence type="ECO:0000313" key="5">
    <source>
        <dbReference type="Proteomes" id="UP001257909"/>
    </source>
</evidence>
<keyword evidence="3 4" id="KW-0012">Acyltransferase</keyword>
<name>A0ABU1VUI5_9GAMM</name>
<dbReference type="Gene3D" id="2.160.10.10">
    <property type="entry name" value="Hexapeptide repeat proteins"/>
    <property type="match status" value="1"/>
</dbReference>